<dbReference type="PANTHER" id="PTHR10855">
    <property type="entry name" value="26S PROTEASOME NON-ATPASE REGULATORY SUBUNIT 12/COP9 SIGNALOSOME COMPLEX SUBUNIT 4"/>
    <property type="match status" value="1"/>
</dbReference>
<dbReference type="GO" id="GO:0005737">
    <property type="term" value="C:cytoplasm"/>
    <property type="evidence" value="ECO:0007669"/>
    <property type="project" value="TreeGrafter"/>
</dbReference>
<protein>
    <submittedName>
        <fullName evidence="4">PCI domain protein</fullName>
    </submittedName>
</protein>
<dbReference type="PANTHER" id="PTHR10855:SF1">
    <property type="entry name" value="26S PROTEASOME NON-ATPASE REGULATORY SUBUNIT 12"/>
    <property type="match status" value="1"/>
</dbReference>
<dbReference type="InterPro" id="IPR054559">
    <property type="entry name" value="PSMD12-CSN4-like_N"/>
</dbReference>
<dbReference type="GO" id="GO:0005634">
    <property type="term" value="C:nucleus"/>
    <property type="evidence" value="ECO:0007669"/>
    <property type="project" value="UniProtKB-ARBA"/>
</dbReference>
<dbReference type="OrthoDB" id="268763at2759"/>
<feature type="domain" description="PCI" evidence="3">
    <location>
        <begin position="365"/>
        <end position="452"/>
    </location>
</feature>
<reference evidence="4 5" key="1">
    <citation type="submission" date="2013-12" db="EMBL/GenBank/DDBJ databases">
        <title>Draft genome of the parsitic nematode Ancylostoma duodenale.</title>
        <authorList>
            <person name="Mitreva M."/>
        </authorList>
    </citation>
    <scope>NUCLEOTIDE SEQUENCE [LARGE SCALE GENOMIC DNA]</scope>
    <source>
        <strain evidence="4 5">Zhejiang</strain>
    </source>
</reference>
<sequence length="509" mass="57864">MGDGKTVKVEPVKSGARTDQELMAHLAAQVGDGRLFKMDVDYASQVDEAIPKANAIAAKGDVAGALDSLANLEKLSRLGSDMKSNTRIVKLCFDGKKWDLLNDTILTLSKKRLIIKMAIAKMVRDACEMVEKMPNEELKMKLVDTLRTVTAGKIYVEVERARLTSLVVKKLEAEGKLEEATNLILELQVETYGSMEIKEKVEFLLEQMRLTVARADYIRASIISNKISTKFFNSDKEDVQDLKLRFYNLMITIGLQDSKYLEVCRHYRAIFDTPKIAKDHDKSKMVLKCAVIYCLLAPHTNEQWDLLNRIAIMRELELVPDYKALVELFINQELISWKNVIVRHYEKILKKARGTGIFDGKDGEKRWKDLHMRVGEHNMRMISKYYTQITFDRLAELLDFPLNDMESFLCNLIVTGAITDAKIHRPSRVVNLRARKANLEQLDQWASNVHKLTETLNKILAALSACVILAENASRGDAKGYSPSAGYKVSHLILKEQMVHRNLEAMQVN</sequence>
<evidence type="ECO:0000259" key="3">
    <source>
        <dbReference type="SMART" id="SM00088"/>
    </source>
</evidence>
<dbReference type="Pfam" id="PF22241">
    <property type="entry name" value="PSMD12-CSN4_N"/>
    <property type="match status" value="1"/>
</dbReference>
<dbReference type="FunFam" id="1.10.10.10:FF:000070">
    <property type="entry name" value="26S proteasome non-ATPase regulatory subunit 12"/>
    <property type="match status" value="1"/>
</dbReference>
<dbReference type="AlphaFoldDB" id="A0A0C2CYQ5"/>
<dbReference type="SUPFAM" id="SSF46785">
    <property type="entry name" value="Winged helix' DNA-binding domain"/>
    <property type="match status" value="1"/>
</dbReference>
<dbReference type="Pfam" id="PF01399">
    <property type="entry name" value="PCI"/>
    <property type="match status" value="1"/>
</dbReference>
<evidence type="ECO:0000256" key="2">
    <source>
        <dbReference type="ARBA" id="ARBA00022942"/>
    </source>
</evidence>
<dbReference type="EMBL" id="KN738163">
    <property type="protein sequence ID" value="KIH54962.1"/>
    <property type="molecule type" value="Genomic_DNA"/>
</dbReference>
<dbReference type="GO" id="GO:0008541">
    <property type="term" value="C:proteasome regulatory particle, lid subcomplex"/>
    <property type="evidence" value="ECO:0007669"/>
    <property type="project" value="TreeGrafter"/>
</dbReference>
<dbReference type="SMART" id="SM00088">
    <property type="entry name" value="PINT"/>
    <property type="match status" value="1"/>
</dbReference>
<keyword evidence="2" id="KW-0647">Proteasome</keyword>
<dbReference type="InterPro" id="IPR036390">
    <property type="entry name" value="WH_DNA-bd_sf"/>
</dbReference>
<dbReference type="InterPro" id="IPR040134">
    <property type="entry name" value="PSMD12/CSN4"/>
</dbReference>
<evidence type="ECO:0000313" key="5">
    <source>
        <dbReference type="Proteomes" id="UP000054047"/>
    </source>
</evidence>
<accession>A0A0C2CYQ5</accession>
<proteinExistence type="inferred from homology"/>
<dbReference type="Gene3D" id="1.10.10.10">
    <property type="entry name" value="Winged helix-like DNA-binding domain superfamily/Winged helix DNA-binding domain"/>
    <property type="match status" value="1"/>
</dbReference>
<organism evidence="4 5">
    <name type="scientific">Ancylostoma duodenale</name>
    <dbReference type="NCBI Taxonomy" id="51022"/>
    <lineage>
        <taxon>Eukaryota</taxon>
        <taxon>Metazoa</taxon>
        <taxon>Ecdysozoa</taxon>
        <taxon>Nematoda</taxon>
        <taxon>Chromadorea</taxon>
        <taxon>Rhabditida</taxon>
        <taxon>Rhabditina</taxon>
        <taxon>Rhabditomorpha</taxon>
        <taxon>Strongyloidea</taxon>
        <taxon>Ancylostomatidae</taxon>
        <taxon>Ancylostomatinae</taxon>
        <taxon>Ancylostoma</taxon>
    </lineage>
</organism>
<dbReference type="InterPro" id="IPR000717">
    <property type="entry name" value="PCI_dom"/>
</dbReference>
<gene>
    <name evidence="4" type="ORF">ANCDUO_14889</name>
</gene>
<name>A0A0C2CYQ5_9BILA</name>
<keyword evidence="5" id="KW-1185">Reference proteome</keyword>
<comment type="similarity">
    <text evidence="1">Belongs to the proteasome subunit p55 family.</text>
</comment>
<dbReference type="InterPro" id="IPR036388">
    <property type="entry name" value="WH-like_DNA-bd_sf"/>
</dbReference>
<dbReference type="Proteomes" id="UP000054047">
    <property type="component" value="Unassembled WGS sequence"/>
</dbReference>
<evidence type="ECO:0000256" key="1">
    <source>
        <dbReference type="ARBA" id="ARBA00006397"/>
    </source>
</evidence>
<evidence type="ECO:0000313" key="4">
    <source>
        <dbReference type="EMBL" id="KIH54962.1"/>
    </source>
</evidence>